<reference evidence="2 3" key="1">
    <citation type="submission" date="2021-01" db="EMBL/GenBank/DDBJ databases">
        <title>Genomic Encyclopedia of Type Strains, Phase IV (KMG-IV): sequencing the most valuable type-strain genomes for metagenomic binning, comparative biology and taxonomic classification.</title>
        <authorList>
            <person name="Goeker M."/>
        </authorList>
    </citation>
    <scope>NUCLEOTIDE SEQUENCE [LARGE SCALE GENOMIC DNA]</scope>
    <source>
        <strain evidence="2 3">DSM 105453</strain>
    </source>
</reference>
<accession>A0ABS2RB90</accession>
<evidence type="ECO:0000259" key="1">
    <source>
        <dbReference type="Pfam" id="PF01521"/>
    </source>
</evidence>
<dbReference type="Proteomes" id="UP000823485">
    <property type="component" value="Unassembled WGS sequence"/>
</dbReference>
<dbReference type="Pfam" id="PF01521">
    <property type="entry name" value="Fe-S_biosyn"/>
    <property type="match status" value="1"/>
</dbReference>
<dbReference type="SUPFAM" id="SSF89360">
    <property type="entry name" value="HesB-like domain"/>
    <property type="match status" value="1"/>
</dbReference>
<dbReference type="RefSeq" id="WP_077110897.1">
    <property type="nucleotide sequence ID" value="NZ_JAFBFH010000019.1"/>
</dbReference>
<evidence type="ECO:0000313" key="3">
    <source>
        <dbReference type="Proteomes" id="UP000823485"/>
    </source>
</evidence>
<proteinExistence type="predicted"/>
<evidence type="ECO:0000313" key="2">
    <source>
        <dbReference type="EMBL" id="MBM7715861.1"/>
    </source>
</evidence>
<sequence length="101" mass="11618">MVINITDTALKELRELVLEEGIYPRIDADISGGCGMAVKCSVVFDEPRRNDSIVEYEHIQIRLDRFTKRILQEETNIDFTEELGFFINESFVASDCMIEIV</sequence>
<name>A0ABS2RB90_9BACI</name>
<gene>
    <name evidence="2" type="ORF">JOC94_002850</name>
</gene>
<dbReference type="EMBL" id="JAFBFH010000019">
    <property type="protein sequence ID" value="MBM7715861.1"/>
    <property type="molecule type" value="Genomic_DNA"/>
</dbReference>
<keyword evidence="3" id="KW-1185">Reference proteome</keyword>
<protein>
    <submittedName>
        <fullName evidence="2">Fe-S cluster assembly iron-binding protein IscA</fullName>
    </submittedName>
</protein>
<dbReference type="Gene3D" id="2.60.300.12">
    <property type="entry name" value="HesB-like domain"/>
    <property type="match status" value="1"/>
</dbReference>
<dbReference type="InterPro" id="IPR035903">
    <property type="entry name" value="HesB-like_dom_sf"/>
</dbReference>
<feature type="domain" description="Core" evidence="1">
    <location>
        <begin position="1"/>
        <end position="87"/>
    </location>
</feature>
<organism evidence="2 3">
    <name type="scientific">Siminovitchia thermophila</name>
    <dbReference type="NCBI Taxonomy" id="1245522"/>
    <lineage>
        <taxon>Bacteria</taxon>
        <taxon>Bacillati</taxon>
        <taxon>Bacillota</taxon>
        <taxon>Bacilli</taxon>
        <taxon>Bacillales</taxon>
        <taxon>Bacillaceae</taxon>
        <taxon>Siminovitchia</taxon>
    </lineage>
</organism>
<comment type="caution">
    <text evidence="2">The sequence shown here is derived from an EMBL/GenBank/DDBJ whole genome shotgun (WGS) entry which is preliminary data.</text>
</comment>
<dbReference type="InterPro" id="IPR000361">
    <property type="entry name" value="ATAP_core_dom"/>
</dbReference>